<dbReference type="GO" id="GO:0006511">
    <property type="term" value="P:ubiquitin-dependent protein catabolic process"/>
    <property type="evidence" value="ECO:0000318"/>
    <property type="project" value="GO_Central"/>
</dbReference>
<dbReference type="GO" id="GO:0061630">
    <property type="term" value="F:ubiquitin protein ligase activity"/>
    <property type="evidence" value="ECO:0000318"/>
    <property type="project" value="GO_Central"/>
</dbReference>
<keyword evidence="3" id="KW-1185">Reference proteome</keyword>
<proteinExistence type="predicted"/>
<dbReference type="InterPro" id="IPR000626">
    <property type="entry name" value="Ubiquitin-like_dom"/>
</dbReference>
<evidence type="ECO:0000313" key="2">
    <source>
        <dbReference type="EMBL" id="PHT66679.1"/>
    </source>
</evidence>
<dbReference type="Pfam" id="PF00240">
    <property type="entry name" value="ubiquitin"/>
    <property type="match status" value="1"/>
</dbReference>
<evidence type="ECO:0000313" key="3">
    <source>
        <dbReference type="Proteomes" id="UP000222542"/>
    </source>
</evidence>
<gene>
    <name evidence="2" type="ORF">T459_31104</name>
</gene>
<dbReference type="STRING" id="4072.A0A2G2YAF9"/>
<dbReference type="InterPro" id="IPR029071">
    <property type="entry name" value="Ubiquitin-like_domsf"/>
</dbReference>
<organism evidence="2 3">
    <name type="scientific">Capsicum annuum</name>
    <name type="common">Capsicum pepper</name>
    <dbReference type="NCBI Taxonomy" id="4072"/>
    <lineage>
        <taxon>Eukaryota</taxon>
        <taxon>Viridiplantae</taxon>
        <taxon>Streptophyta</taxon>
        <taxon>Embryophyta</taxon>
        <taxon>Tracheophyta</taxon>
        <taxon>Spermatophyta</taxon>
        <taxon>Magnoliopsida</taxon>
        <taxon>eudicotyledons</taxon>
        <taxon>Gunneridae</taxon>
        <taxon>Pentapetalae</taxon>
        <taxon>asterids</taxon>
        <taxon>lamiids</taxon>
        <taxon>Solanales</taxon>
        <taxon>Solanaceae</taxon>
        <taxon>Solanoideae</taxon>
        <taxon>Capsiceae</taxon>
        <taxon>Capsicum</taxon>
    </lineage>
</organism>
<dbReference type="SMR" id="A0A2G2YAF9"/>
<dbReference type="InterPro" id="IPR019956">
    <property type="entry name" value="Ubiquitin_dom"/>
</dbReference>
<protein>
    <recommendedName>
        <fullName evidence="1">Ubiquitin-like domain-containing protein</fullName>
    </recommendedName>
</protein>
<comment type="caution">
    <text evidence="2">The sequence shown here is derived from an EMBL/GenBank/DDBJ whole genome shotgun (WGS) entry which is preliminary data.</text>
</comment>
<feature type="domain" description="Ubiquitin-like" evidence="1">
    <location>
        <begin position="57"/>
        <end position="133"/>
    </location>
</feature>
<dbReference type="PROSITE" id="PS50053">
    <property type="entry name" value="UBIQUITIN_2"/>
    <property type="match status" value="1"/>
</dbReference>
<name>A0A2G2YAF9_CAPAN</name>
<dbReference type="PRINTS" id="PR00348">
    <property type="entry name" value="UBIQUITIN"/>
</dbReference>
<reference evidence="2 3" key="2">
    <citation type="journal article" date="2017" name="Genome Biol.">
        <title>New reference genome sequences of hot pepper reveal the massive evolution of plant disease-resistance genes by retroduplication.</title>
        <authorList>
            <person name="Kim S."/>
            <person name="Park J."/>
            <person name="Yeom S.I."/>
            <person name="Kim Y.M."/>
            <person name="Seo E."/>
            <person name="Kim K.T."/>
            <person name="Kim M.S."/>
            <person name="Lee J.M."/>
            <person name="Cheong K."/>
            <person name="Shin H.S."/>
            <person name="Kim S.B."/>
            <person name="Han K."/>
            <person name="Lee J."/>
            <person name="Park M."/>
            <person name="Lee H.A."/>
            <person name="Lee H.Y."/>
            <person name="Lee Y."/>
            <person name="Oh S."/>
            <person name="Lee J.H."/>
            <person name="Choi E."/>
            <person name="Choi E."/>
            <person name="Lee S.E."/>
            <person name="Jeon J."/>
            <person name="Kim H."/>
            <person name="Choi G."/>
            <person name="Song H."/>
            <person name="Lee J."/>
            <person name="Lee S.C."/>
            <person name="Kwon J.K."/>
            <person name="Lee H.Y."/>
            <person name="Koo N."/>
            <person name="Hong Y."/>
            <person name="Kim R.W."/>
            <person name="Kang W.H."/>
            <person name="Huh J.H."/>
            <person name="Kang B.C."/>
            <person name="Yang T.J."/>
            <person name="Lee Y.H."/>
            <person name="Bennetzen J.L."/>
            <person name="Choi D."/>
        </authorList>
    </citation>
    <scope>NUCLEOTIDE SEQUENCE [LARGE SCALE GENOMIC DNA]</scope>
    <source>
        <strain evidence="3">cv. CM334</strain>
    </source>
</reference>
<dbReference type="GO" id="GO:0005737">
    <property type="term" value="C:cytoplasm"/>
    <property type="evidence" value="ECO:0000318"/>
    <property type="project" value="GO_Central"/>
</dbReference>
<sequence length="355" mass="40320">MTNAIYNLRSTTLYHRGTSVYNLRISTINQRKVHQVPSLSRHIRKRKKQKRKPSYQIQFFVRLFPLGKTLVIRAQSTDLVEVIQSKITLITAIPACDQRLMYRGKQLRSEQTLDNRGVQHDTTMQLVGRMLSTKDPQARQLIDDLVSLVLHMSKSNCICLSPDSDRITMLLIQFTTMTPEDNIKKARELMELFVSSSAPAALVTLYMSQDNAKKSTAYESICAFVNSFRTMLPASLCNVCTPIVLEFCKLLRGAAGLDNRLYSFCRSSIRARVEAVGMVKCNFTKKLSALTDVFLFVMAMAAWWLRSSMVADGVAVEGEGKRRLAGVEMDDVSHGCQWVRLVGRRRSLLRERVRV</sequence>
<dbReference type="SMART" id="SM00213">
    <property type="entry name" value="UBQ"/>
    <property type="match status" value="1"/>
</dbReference>
<dbReference type="SUPFAM" id="SSF54236">
    <property type="entry name" value="Ubiquitin-like"/>
    <property type="match status" value="1"/>
</dbReference>
<dbReference type="Gramene" id="PHT66679">
    <property type="protein sequence ID" value="PHT66679"/>
    <property type="gene ID" value="T459_31104"/>
</dbReference>
<reference evidence="2 3" key="1">
    <citation type="journal article" date="2014" name="Nat. Genet.">
        <title>Genome sequence of the hot pepper provides insights into the evolution of pungency in Capsicum species.</title>
        <authorList>
            <person name="Kim S."/>
            <person name="Park M."/>
            <person name="Yeom S.I."/>
            <person name="Kim Y.M."/>
            <person name="Lee J.M."/>
            <person name="Lee H.A."/>
            <person name="Seo E."/>
            <person name="Choi J."/>
            <person name="Cheong K."/>
            <person name="Kim K.T."/>
            <person name="Jung K."/>
            <person name="Lee G.W."/>
            <person name="Oh S.K."/>
            <person name="Bae C."/>
            <person name="Kim S.B."/>
            <person name="Lee H.Y."/>
            <person name="Kim S.Y."/>
            <person name="Kim M.S."/>
            <person name="Kang B.C."/>
            <person name="Jo Y.D."/>
            <person name="Yang H.B."/>
            <person name="Jeong H.J."/>
            <person name="Kang W.H."/>
            <person name="Kwon J.K."/>
            <person name="Shin C."/>
            <person name="Lim J.Y."/>
            <person name="Park J.H."/>
            <person name="Huh J.H."/>
            <person name="Kim J.S."/>
            <person name="Kim B.D."/>
            <person name="Cohen O."/>
            <person name="Paran I."/>
            <person name="Suh M.C."/>
            <person name="Lee S.B."/>
            <person name="Kim Y.K."/>
            <person name="Shin Y."/>
            <person name="Noh S.J."/>
            <person name="Park J."/>
            <person name="Seo Y.S."/>
            <person name="Kwon S.Y."/>
            <person name="Kim H.A."/>
            <person name="Park J.M."/>
            <person name="Kim H.J."/>
            <person name="Choi S.B."/>
            <person name="Bosland P.W."/>
            <person name="Reeves G."/>
            <person name="Jo S.H."/>
            <person name="Lee B.W."/>
            <person name="Cho H.T."/>
            <person name="Choi H.S."/>
            <person name="Lee M.S."/>
            <person name="Yu Y."/>
            <person name="Do Choi Y."/>
            <person name="Park B.S."/>
            <person name="van Deynze A."/>
            <person name="Ashrafi H."/>
            <person name="Hill T."/>
            <person name="Kim W.T."/>
            <person name="Pai H.S."/>
            <person name="Ahn H.K."/>
            <person name="Yeam I."/>
            <person name="Giovannoni J.J."/>
            <person name="Rose J.K."/>
            <person name="Sorensen I."/>
            <person name="Lee S.J."/>
            <person name="Kim R.W."/>
            <person name="Choi I.Y."/>
            <person name="Choi B.S."/>
            <person name="Lim J.S."/>
            <person name="Lee Y.H."/>
            <person name="Choi D."/>
        </authorList>
    </citation>
    <scope>NUCLEOTIDE SEQUENCE [LARGE SCALE GENOMIC DNA]</scope>
    <source>
        <strain evidence="3">cv. CM334</strain>
    </source>
</reference>
<accession>A0A2G2YAF9</accession>
<evidence type="ECO:0000259" key="1">
    <source>
        <dbReference type="PROSITE" id="PS50053"/>
    </source>
</evidence>
<dbReference type="AlphaFoldDB" id="A0A2G2YAF9"/>
<dbReference type="EMBL" id="AYRZ02000012">
    <property type="protein sequence ID" value="PHT66679.1"/>
    <property type="molecule type" value="Genomic_DNA"/>
</dbReference>
<dbReference type="Gene3D" id="3.10.20.90">
    <property type="entry name" value="Phosphatidylinositol 3-kinase Catalytic Subunit, Chain A, domain 1"/>
    <property type="match status" value="1"/>
</dbReference>
<dbReference type="Proteomes" id="UP000222542">
    <property type="component" value="Unassembled WGS sequence"/>
</dbReference>